<protein>
    <submittedName>
        <fullName evidence="4">Anti-sigma factor</fullName>
    </submittedName>
</protein>
<proteinExistence type="predicted"/>
<keyword evidence="2" id="KW-0812">Transmembrane</keyword>
<feature type="compositionally biased region" description="Polar residues" evidence="1">
    <location>
        <begin position="109"/>
        <end position="119"/>
    </location>
</feature>
<evidence type="ECO:0000313" key="5">
    <source>
        <dbReference type="Proteomes" id="UP000280444"/>
    </source>
</evidence>
<evidence type="ECO:0000256" key="2">
    <source>
        <dbReference type="SAM" id="Phobius"/>
    </source>
</evidence>
<gene>
    <name evidence="4" type="ORF">EII11_06365</name>
</gene>
<evidence type="ECO:0000256" key="1">
    <source>
        <dbReference type="SAM" id="MobiDB-lite"/>
    </source>
</evidence>
<dbReference type="Proteomes" id="UP000280444">
    <property type="component" value="Unassembled WGS sequence"/>
</dbReference>
<keyword evidence="2" id="KW-1133">Transmembrane helix</keyword>
<feature type="region of interest" description="Disordered" evidence="1">
    <location>
        <begin position="290"/>
        <end position="314"/>
    </location>
</feature>
<evidence type="ECO:0000313" key="4">
    <source>
        <dbReference type="EMBL" id="RRC95255.1"/>
    </source>
</evidence>
<dbReference type="GO" id="GO:0005886">
    <property type="term" value="C:plasma membrane"/>
    <property type="evidence" value="ECO:0007669"/>
    <property type="project" value="InterPro"/>
</dbReference>
<dbReference type="AlphaFoldDB" id="A0A3P1SES7"/>
<reference evidence="4 5" key="1">
    <citation type="submission" date="2018-11" db="EMBL/GenBank/DDBJ databases">
        <title>Genomes From Bacteria Associated with the Canine Oral Cavity: a Test Case for Automated Genome-Based Taxonomic Assignment.</title>
        <authorList>
            <person name="Coil D.A."/>
            <person name="Jospin G."/>
            <person name="Darling A.E."/>
            <person name="Wallis C."/>
            <person name="Davis I.J."/>
            <person name="Harris S."/>
            <person name="Eisen J.A."/>
            <person name="Holcombe L.J."/>
            <person name="O'Flynn C."/>
        </authorList>
    </citation>
    <scope>NUCLEOTIDE SEQUENCE [LARGE SCALE GENOMIC DNA]</scope>
    <source>
        <strain evidence="4 5">OH770</strain>
    </source>
</reference>
<feature type="compositionally biased region" description="Polar residues" evidence="1">
    <location>
        <begin position="42"/>
        <end position="52"/>
    </location>
</feature>
<comment type="caution">
    <text evidence="4">The sequence shown here is derived from an EMBL/GenBank/DDBJ whole genome shotgun (WGS) entry which is preliminary data.</text>
</comment>
<accession>A0A3P1SES7</accession>
<sequence length="360" mass="38083">MTHEVDPFDNTEVAGILGTSLPPVEPPAHLRAQILEAITRTPQAHEQAQVRTRAQEPAQPAAQTIAQVDEAMLRAEQFAAHIPEPTITAESAMDVANAHVHTLPGRSAPSRSVAETSSRPPHEGDAQVLPLQRPSTPRRILGGLLRVAAAFALVAVGVGVGRWSAMDSMDSTMSYAKLNQMQDVARIEHTMADGHVATLTWSADMEMTALTLPSQMEAPAGKTLQVWKRMNGVVTPAGTYAPDRGAVFSFIDAMPEPGLEVFITLEPAGGSTQPTSKPLVVLRVSEQAMPDTAPDINPAGQDTGDIRRTSGVRPDDGVRAVDAVELKDAAEIKDAAELKDAVEPDGTAKPGKPAAPIVTV</sequence>
<feature type="region of interest" description="Disordered" evidence="1">
    <location>
        <begin position="341"/>
        <end position="360"/>
    </location>
</feature>
<keyword evidence="2" id="KW-0472">Membrane</keyword>
<dbReference type="OrthoDB" id="153510at2"/>
<feature type="region of interest" description="Disordered" evidence="1">
    <location>
        <begin position="42"/>
        <end position="62"/>
    </location>
</feature>
<evidence type="ECO:0000259" key="3">
    <source>
        <dbReference type="Pfam" id="PF10099"/>
    </source>
</evidence>
<dbReference type="EMBL" id="RQZF01000005">
    <property type="protein sequence ID" value="RRC95255.1"/>
    <property type="molecule type" value="Genomic_DNA"/>
</dbReference>
<feature type="compositionally biased region" description="Basic and acidic residues" evidence="1">
    <location>
        <begin position="304"/>
        <end position="314"/>
    </location>
</feature>
<organism evidence="4 5">
    <name type="scientific">Schaalia canis</name>
    <dbReference type="NCBI Taxonomy" id="100469"/>
    <lineage>
        <taxon>Bacteria</taxon>
        <taxon>Bacillati</taxon>
        <taxon>Actinomycetota</taxon>
        <taxon>Actinomycetes</taxon>
        <taxon>Actinomycetales</taxon>
        <taxon>Actinomycetaceae</taxon>
        <taxon>Schaalia</taxon>
    </lineage>
</organism>
<dbReference type="RefSeq" id="WP_124870321.1">
    <property type="nucleotide sequence ID" value="NZ_RQZF01000005.1"/>
</dbReference>
<feature type="region of interest" description="Disordered" evidence="1">
    <location>
        <begin position="102"/>
        <end position="133"/>
    </location>
</feature>
<dbReference type="Pfam" id="PF10099">
    <property type="entry name" value="RskA_C"/>
    <property type="match status" value="1"/>
</dbReference>
<feature type="transmembrane region" description="Helical" evidence="2">
    <location>
        <begin position="143"/>
        <end position="165"/>
    </location>
</feature>
<name>A0A3P1SES7_9ACTO</name>
<dbReference type="InterPro" id="IPR018764">
    <property type="entry name" value="RskA_C"/>
</dbReference>
<keyword evidence="5" id="KW-1185">Reference proteome</keyword>
<feature type="domain" description="Anti-sigma K factor RskA C-terminal" evidence="3">
    <location>
        <begin position="147"/>
        <end position="278"/>
    </location>
</feature>